<name>A0A4Z1PDN3_9PEZI</name>
<sequence>MDGTVPLLAEPLEDLPSHITESPWHTQFILIEQSSLCARRRLGHISFPSTKSRPSPAQKTGAGATPLRLRIPQVRL</sequence>
<dbReference type="AlphaFoldDB" id="A0A4Z1PDN3"/>
<reference evidence="2 3" key="1">
    <citation type="submission" date="2019-04" db="EMBL/GenBank/DDBJ databases">
        <title>High contiguity whole genome sequence and gene annotation resource for two Venturia nashicola isolates.</title>
        <authorList>
            <person name="Prokchorchik M."/>
            <person name="Won K."/>
            <person name="Lee Y."/>
            <person name="Choi E.D."/>
            <person name="Segonzac C."/>
            <person name="Sohn K.H."/>
        </authorList>
    </citation>
    <scope>NUCLEOTIDE SEQUENCE [LARGE SCALE GENOMIC DNA]</scope>
    <source>
        <strain evidence="2 3">PRI2</strain>
    </source>
</reference>
<feature type="compositionally biased region" description="Polar residues" evidence="1">
    <location>
        <begin position="47"/>
        <end position="58"/>
    </location>
</feature>
<organism evidence="2 3">
    <name type="scientific">Venturia nashicola</name>
    <dbReference type="NCBI Taxonomy" id="86259"/>
    <lineage>
        <taxon>Eukaryota</taxon>
        <taxon>Fungi</taxon>
        <taxon>Dikarya</taxon>
        <taxon>Ascomycota</taxon>
        <taxon>Pezizomycotina</taxon>
        <taxon>Dothideomycetes</taxon>
        <taxon>Pleosporomycetidae</taxon>
        <taxon>Venturiales</taxon>
        <taxon>Venturiaceae</taxon>
        <taxon>Venturia</taxon>
    </lineage>
</organism>
<feature type="region of interest" description="Disordered" evidence="1">
    <location>
        <begin position="47"/>
        <end position="66"/>
    </location>
</feature>
<dbReference type="Proteomes" id="UP000298493">
    <property type="component" value="Unassembled WGS sequence"/>
</dbReference>
<dbReference type="EMBL" id="SNSC02000001">
    <property type="protein sequence ID" value="TID27621.1"/>
    <property type="molecule type" value="Genomic_DNA"/>
</dbReference>
<accession>A0A4Z1PDN3</accession>
<comment type="caution">
    <text evidence="2">The sequence shown here is derived from an EMBL/GenBank/DDBJ whole genome shotgun (WGS) entry which is preliminary data.</text>
</comment>
<evidence type="ECO:0000256" key="1">
    <source>
        <dbReference type="SAM" id="MobiDB-lite"/>
    </source>
</evidence>
<proteinExistence type="predicted"/>
<evidence type="ECO:0000313" key="2">
    <source>
        <dbReference type="EMBL" id="TID27621.1"/>
    </source>
</evidence>
<gene>
    <name evidence="2" type="ORF">E6O75_ATG00388</name>
</gene>
<evidence type="ECO:0000313" key="3">
    <source>
        <dbReference type="Proteomes" id="UP000298493"/>
    </source>
</evidence>
<protein>
    <submittedName>
        <fullName evidence="2">Uncharacterized protein</fullName>
    </submittedName>
</protein>
<keyword evidence="3" id="KW-1185">Reference proteome</keyword>